<dbReference type="PANTHER" id="PTHR22916">
    <property type="entry name" value="GLYCOSYLTRANSFERASE"/>
    <property type="match status" value="1"/>
</dbReference>
<accession>A0A6B9XVN1</accession>
<dbReference type="InterPro" id="IPR029044">
    <property type="entry name" value="Nucleotide-diphossugar_trans"/>
</dbReference>
<evidence type="ECO:0000259" key="1">
    <source>
        <dbReference type="Pfam" id="PF00535"/>
    </source>
</evidence>
<reference evidence="2" key="1">
    <citation type="submission" date="2019-03" db="EMBL/GenBank/DDBJ databases">
        <title>Genetic characterization of the O-antigen and development of a molecular serotyping scheme for Enterobacter cloacae.</title>
        <authorList>
            <person name="Li Y."/>
            <person name="Huang J."/>
            <person name="Wang X."/>
            <person name="Xu C."/>
            <person name="Han T."/>
            <person name="Guo X."/>
        </authorList>
    </citation>
    <scope>NUCLEOTIDE SEQUENCE</scope>
    <source>
        <strain evidence="2">NCTC 11575</strain>
    </source>
</reference>
<dbReference type="PANTHER" id="PTHR22916:SF3">
    <property type="entry name" value="UDP-GLCNAC:BETAGAL BETA-1,3-N-ACETYLGLUCOSAMINYLTRANSFERASE-LIKE PROTEIN 1"/>
    <property type="match status" value="1"/>
</dbReference>
<dbReference type="Pfam" id="PF00535">
    <property type="entry name" value="Glycos_transf_2"/>
    <property type="match status" value="1"/>
</dbReference>
<dbReference type="Gene3D" id="3.90.550.10">
    <property type="entry name" value="Spore Coat Polysaccharide Biosynthesis Protein SpsA, Chain A"/>
    <property type="match status" value="1"/>
</dbReference>
<organism evidence="2">
    <name type="scientific">Enterobacter cloacae</name>
    <dbReference type="NCBI Taxonomy" id="550"/>
    <lineage>
        <taxon>Bacteria</taxon>
        <taxon>Pseudomonadati</taxon>
        <taxon>Pseudomonadota</taxon>
        <taxon>Gammaproteobacteria</taxon>
        <taxon>Enterobacterales</taxon>
        <taxon>Enterobacteriaceae</taxon>
        <taxon>Enterobacter</taxon>
        <taxon>Enterobacter cloacae complex</taxon>
    </lineage>
</organism>
<dbReference type="FunFam" id="3.90.550.10:FF:000130">
    <property type="entry name" value="Family 2 glycosyl transferase"/>
    <property type="match status" value="1"/>
</dbReference>
<proteinExistence type="predicted"/>
<keyword evidence="2" id="KW-0808">Transferase</keyword>
<dbReference type="EMBL" id="MK595718">
    <property type="protein sequence ID" value="QHR93130.1"/>
    <property type="molecule type" value="Genomic_DNA"/>
</dbReference>
<dbReference type="GO" id="GO:0016758">
    <property type="term" value="F:hexosyltransferase activity"/>
    <property type="evidence" value="ECO:0007669"/>
    <property type="project" value="UniProtKB-ARBA"/>
</dbReference>
<dbReference type="AlphaFoldDB" id="A0A6B9XVN1"/>
<evidence type="ECO:0000313" key="2">
    <source>
        <dbReference type="EMBL" id="QHR93130.1"/>
    </source>
</evidence>
<dbReference type="SUPFAM" id="SSF53448">
    <property type="entry name" value="Nucleotide-diphospho-sugar transferases"/>
    <property type="match status" value="1"/>
</dbReference>
<protein>
    <submittedName>
        <fullName evidence="2">Putative teichuronic acid biosynthesis glycosyltransferase TuaG</fullName>
    </submittedName>
</protein>
<sequence>MSLVSIIMPSYNSSKTIRASINSILAQSYDNWELLITDDQSTDDTLEIIKDLAAKDSRIKIFQNENNSGAGISRNKSISNAQGRFIAFLDSDDMWEKDKLTKQINFMIKNGYHLTYTQYIKVDEDGNIKGKIHPPLEVDYNELLKSNVIGCLTAIYDTEKLGKVFMPSIRKRQDMALWLKILQVIPKAYCFPEELAIYREGRGSLSSNKLAILFVQWKFYRGYLKFNFLKSLWYFNFYIFRALKKHKLSS</sequence>
<name>A0A6B9XVN1_ENTCL</name>
<dbReference type="InterPro" id="IPR001173">
    <property type="entry name" value="Glyco_trans_2-like"/>
</dbReference>
<feature type="domain" description="Glycosyltransferase 2-like" evidence="1">
    <location>
        <begin position="5"/>
        <end position="134"/>
    </location>
</feature>